<dbReference type="InterPro" id="IPR013785">
    <property type="entry name" value="Aldolase_TIM"/>
</dbReference>
<organism evidence="2 3">
    <name type="scientific">Williamsia maris</name>
    <dbReference type="NCBI Taxonomy" id="72806"/>
    <lineage>
        <taxon>Bacteria</taxon>
        <taxon>Bacillati</taxon>
        <taxon>Actinomycetota</taxon>
        <taxon>Actinomycetes</taxon>
        <taxon>Mycobacteriales</taxon>
        <taxon>Nocardiaceae</taxon>
        <taxon>Williamsia</taxon>
    </lineage>
</organism>
<dbReference type="Pfam" id="PF06751">
    <property type="entry name" value="EutB"/>
    <property type="match status" value="1"/>
</dbReference>
<comment type="similarity">
    <text evidence="1">Belongs to the EutB family.</text>
</comment>
<feature type="binding site" evidence="1">
    <location>
        <position position="411"/>
    </location>
    <ligand>
        <name>adenosylcob(III)alamin</name>
        <dbReference type="ChEBI" id="CHEBI:18408"/>
    </ligand>
</feature>
<feature type="binding site" evidence="1">
    <location>
        <position position="198"/>
    </location>
    <ligand>
        <name>adenosylcob(III)alamin</name>
        <dbReference type="ChEBI" id="CHEBI:18408"/>
    </ligand>
</feature>
<protein>
    <recommendedName>
        <fullName evidence="1">Ethanolamine ammonia-lyase large subunit</fullName>
        <shortName evidence="1">EAL large subunit</shortName>
        <ecNumber evidence="1">4.3.1.7</ecNumber>
    </recommendedName>
</protein>
<dbReference type="PANTHER" id="PTHR39329:SF1">
    <property type="entry name" value="ETHANOLAMINE AMMONIA-LYASE LARGE SUBUNIT"/>
    <property type="match status" value="1"/>
</dbReference>
<comment type="subunit">
    <text evidence="1">The basic unit is a heterodimer which dimerizes to form tetramers. The heterotetramers trimerize; 6 large subunits form a core ring with 6 small subunits projecting outwards.</text>
</comment>
<evidence type="ECO:0000313" key="2">
    <source>
        <dbReference type="EMBL" id="MCP2175352.1"/>
    </source>
</evidence>
<keyword evidence="1" id="KW-0846">Cobalamin</keyword>
<feature type="binding site" evidence="1">
    <location>
        <begin position="164"/>
        <end position="166"/>
    </location>
    <ligand>
        <name>substrate</name>
    </ligand>
</feature>
<dbReference type="HAMAP" id="MF_00861">
    <property type="entry name" value="EutB"/>
    <property type="match status" value="1"/>
</dbReference>
<keyword evidence="1" id="KW-0456">Lyase</keyword>
<dbReference type="NCBIfam" id="NF011649">
    <property type="entry name" value="PRK15067.1"/>
    <property type="match status" value="1"/>
</dbReference>
<dbReference type="Gene3D" id="3.20.20.70">
    <property type="entry name" value="Aldolase class I"/>
    <property type="match status" value="1"/>
</dbReference>
<dbReference type="Proteomes" id="UP001206895">
    <property type="component" value="Unassembled WGS sequence"/>
</dbReference>
<comment type="cofactor">
    <cofactor evidence="1">
        <name>adenosylcob(III)alamin</name>
        <dbReference type="ChEBI" id="CHEBI:18408"/>
    </cofactor>
    <text evidence="1">Binds between the large and small subunits.</text>
</comment>
<dbReference type="Gene3D" id="1.10.220.70">
    <property type="entry name" value="lyase"/>
    <property type="match status" value="1"/>
</dbReference>
<feature type="binding site" evidence="1">
    <location>
        <position position="197"/>
    </location>
    <ligand>
        <name>substrate</name>
    </ligand>
</feature>
<dbReference type="InterPro" id="IPR044939">
    <property type="entry name" value="EutB_dom_2_sf"/>
</dbReference>
<dbReference type="Gene3D" id="2.30.170.30">
    <property type="entry name" value="ethanolamine ammonia-lyase heavy chain domain like"/>
    <property type="match status" value="1"/>
</dbReference>
<proteinExistence type="inferred from homology"/>
<comment type="function">
    <text evidence="1">Catalyzes the deamination of various vicinal amino-alcohols to oxo compounds. Allows this organism to utilize ethanolamine as the sole source of nitrogen and carbon in the presence of vitamin B12.</text>
</comment>
<feature type="binding site" evidence="1">
    <location>
        <position position="292"/>
    </location>
    <ligand>
        <name>substrate</name>
    </ligand>
</feature>
<feature type="binding site" evidence="1">
    <location>
        <position position="250"/>
    </location>
    <ligand>
        <name>adenosylcob(III)alamin</name>
        <dbReference type="ChEBI" id="CHEBI:18408"/>
    </ligand>
</feature>
<accession>A0ABT1HBQ8</accession>
<reference evidence="2 3" key="1">
    <citation type="submission" date="2022-06" db="EMBL/GenBank/DDBJ databases">
        <title>Genomic Encyclopedia of Archaeal and Bacterial Type Strains, Phase II (KMG-II): from individual species to whole genera.</title>
        <authorList>
            <person name="Goeker M."/>
        </authorList>
    </citation>
    <scope>NUCLEOTIDE SEQUENCE [LARGE SCALE GENOMIC DNA]</scope>
    <source>
        <strain evidence="2 3">DSM 44693</strain>
    </source>
</reference>
<keyword evidence="3" id="KW-1185">Reference proteome</keyword>
<feature type="binding site" evidence="1">
    <location>
        <position position="372"/>
    </location>
    <ligand>
        <name>substrate</name>
    </ligand>
</feature>
<comment type="subcellular location">
    <subcellularLocation>
        <location evidence="1">Bacterial microcompartment</location>
    </subcellularLocation>
</comment>
<dbReference type="PIRSF" id="PIRSF018788">
    <property type="entry name" value="EutB"/>
    <property type="match status" value="1"/>
</dbReference>
<feature type="binding site" evidence="1">
    <location>
        <position position="300"/>
    </location>
    <ligand>
        <name>adenosylcob(III)alamin</name>
        <dbReference type="ChEBI" id="CHEBI:18408"/>
    </ligand>
</feature>
<name>A0ABT1HBQ8_9NOCA</name>
<gene>
    <name evidence="1" type="primary">eutB</name>
    <name evidence="2" type="ORF">LX13_001159</name>
</gene>
<dbReference type="InterPro" id="IPR044941">
    <property type="entry name" value="EutB_N_sf"/>
</dbReference>
<evidence type="ECO:0000313" key="3">
    <source>
        <dbReference type="Proteomes" id="UP001206895"/>
    </source>
</evidence>
<dbReference type="InterPro" id="IPR010628">
    <property type="entry name" value="EutB"/>
</dbReference>
<evidence type="ECO:0000256" key="1">
    <source>
        <dbReference type="HAMAP-Rule" id="MF_00861"/>
    </source>
</evidence>
<dbReference type="RefSeq" id="WP_253660336.1">
    <property type="nucleotide sequence ID" value="NZ_BAAAJQ010000001.1"/>
</dbReference>
<comment type="catalytic activity">
    <reaction evidence="1">
        <text>ethanolamine = acetaldehyde + NH4(+)</text>
        <dbReference type="Rhea" id="RHEA:15313"/>
        <dbReference type="ChEBI" id="CHEBI:15343"/>
        <dbReference type="ChEBI" id="CHEBI:28938"/>
        <dbReference type="ChEBI" id="CHEBI:57603"/>
        <dbReference type="EC" id="4.3.1.7"/>
    </reaction>
</comment>
<keyword evidence="1" id="KW-0170">Cobalt</keyword>
<sequence>MSTYRQTLGGTTFTFDSLIDLLAKATPRRSGDELAGCAAETDLERAAAQWALADVALTTFLEDLVVPYETDEVTRLIIDTHDRAAFAPVADLTVGGLRDWLLATASGPDAADRLRKVGAGLTPEMVAAVSKLMRNQDLIAVAKATSVTSAFRTTIGAPGTLTTRLQPNHPTDDPMGIAAATLDGLLLGCGDAVIGINPATDSPQATSDLLYLLDEIRTRYDIPVQSCVLSHVTTTIGLIEAGAPVDLVFQSIAGTEGANRGFGVDIAVLREGNEAGRSLHRGTVGDNVMYFETGQGSALSAGAHIGTGGRPVDQQTLETRAYAIAREFDPLLVNTVVGFIGPEYLFDGKQIIRAGLEDHFCGKLLGLPMGVDVCYTNHAEADQDDMDTLLTLLGAAGVPFVITVPGADDVMLGYQSLSFHDALYARRVLGLRPAPEFEAWLGVVGMLDDTGRILDLAPEASPLRALTDRSGAHL</sequence>
<comment type="pathway">
    <text evidence="1">Amine and polyamine degradation; ethanolamine degradation.</text>
</comment>
<comment type="caution">
    <text evidence="2">The sequence shown here is derived from an EMBL/GenBank/DDBJ whole genome shotgun (WGS) entry which is preliminary data.</text>
</comment>
<keyword evidence="1" id="KW-1283">Bacterial microcompartment</keyword>
<dbReference type="EC" id="4.3.1.7" evidence="1"/>
<dbReference type="EMBL" id="JAMTCJ010000001">
    <property type="protein sequence ID" value="MCP2175352.1"/>
    <property type="molecule type" value="Genomic_DNA"/>
</dbReference>
<dbReference type="PANTHER" id="PTHR39329">
    <property type="entry name" value="ETHANOLAMINE AMMONIA-LYASE HEAVY CHAIN"/>
    <property type="match status" value="1"/>
</dbReference>